<accession>A0A941EVH9</accession>
<proteinExistence type="predicted"/>
<dbReference type="PROSITE" id="PS51257">
    <property type="entry name" value="PROKAR_LIPOPROTEIN"/>
    <property type="match status" value="1"/>
</dbReference>
<keyword evidence="2" id="KW-0732">Signal</keyword>
<comment type="caution">
    <text evidence="3">The sequence shown here is derived from an EMBL/GenBank/DDBJ whole genome shotgun (WGS) entry which is preliminary data.</text>
</comment>
<dbReference type="EMBL" id="JAGSOG010000252">
    <property type="protein sequence ID" value="MBR7838036.1"/>
    <property type="molecule type" value="Genomic_DNA"/>
</dbReference>
<sequence>MNRKILMAAPVCAALLAAGCSSNAAQPQTLPAAADSTPPATASSTASTTASTDASPAASTDASLSAELLTVNDFPAGWTTTTPGGSSGSGPSCKALDNGAWLKPPQRAEADFADSQGEYLLAEKLDAGSVTQVSQAWTAFGSATSTCRTFTNTISGHTVTYRLQDLSFPSYGDKMYAFAVAATVSGLTVNADIVVVRKGNALVQIIAEAQEGSVPVSLVEQTVSKAVALVK</sequence>
<evidence type="ECO:0008006" key="5">
    <source>
        <dbReference type="Google" id="ProtNLM"/>
    </source>
</evidence>
<gene>
    <name evidence="3" type="ORF">KDL01_32485</name>
</gene>
<organism evidence="3 4">
    <name type="scientific">Actinospica durhamensis</name>
    <dbReference type="NCBI Taxonomy" id="1508375"/>
    <lineage>
        <taxon>Bacteria</taxon>
        <taxon>Bacillati</taxon>
        <taxon>Actinomycetota</taxon>
        <taxon>Actinomycetes</taxon>
        <taxon>Catenulisporales</taxon>
        <taxon>Actinospicaceae</taxon>
        <taxon>Actinospica</taxon>
    </lineage>
</organism>
<name>A0A941EVH9_9ACTN</name>
<dbReference type="AlphaFoldDB" id="A0A941EVH9"/>
<feature type="compositionally biased region" description="Low complexity" evidence="1">
    <location>
        <begin position="79"/>
        <end position="92"/>
    </location>
</feature>
<feature type="signal peptide" evidence="2">
    <location>
        <begin position="1"/>
        <end position="24"/>
    </location>
</feature>
<keyword evidence="4" id="KW-1185">Reference proteome</keyword>
<reference evidence="3" key="1">
    <citation type="submission" date="2021-04" db="EMBL/GenBank/DDBJ databases">
        <title>Genome based classification of Actinospica acidithermotolerans sp. nov., an actinobacterium isolated from an Indonesian hot spring.</title>
        <authorList>
            <person name="Kusuma A.B."/>
            <person name="Putra K.E."/>
            <person name="Nafisah S."/>
            <person name="Loh J."/>
            <person name="Nouioui I."/>
            <person name="Goodfellow M."/>
        </authorList>
    </citation>
    <scope>NUCLEOTIDE SEQUENCE</scope>
    <source>
        <strain evidence="3">CSCA 57</strain>
    </source>
</reference>
<feature type="compositionally biased region" description="Low complexity" evidence="1">
    <location>
        <begin position="29"/>
        <end position="59"/>
    </location>
</feature>
<evidence type="ECO:0000313" key="3">
    <source>
        <dbReference type="EMBL" id="MBR7838036.1"/>
    </source>
</evidence>
<protein>
    <recommendedName>
        <fullName evidence="5">PknH-like extracellular domain-containing protein</fullName>
    </recommendedName>
</protein>
<evidence type="ECO:0000313" key="4">
    <source>
        <dbReference type="Proteomes" id="UP000675781"/>
    </source>
</evidence>
<feature type="region of interest" description="Disordered" evidence="1">
    <location>
        <begin position="28"/>
        <end position="59"/>
    </location>
</feature>
<feature type="region of interest" description="Disordered" evidence="1">
    <location>
        <begin position="75"/>
        <end position="99"/>
    </location>
</feature>
<evidence type="ECO:0000256" key="1">
    <source>
        <dbReference type="SAM" id="MobiDB-lite"/>
    </source>
</evidence>
<feature type="chain" id="PRO_5037659191" description="PknH-like extracellular domain-containing protein" evidence="2">
    <location>
        <begin position="25"/>
        <end position="231"/>
    </location>
</feature>
<evidence type="ECO:0000256" key="2">
    <source>
        <dbReference type="SAM" id="SignalP"/>
    </source>
</evidence>
<dbReference type="Proteomes" id="UP000675781">
    <property type="component" value="Unassembled WGS sequence"/>
</dbReference>
<dbReference type="RefSeq" id="WP_212532498.1">
    <property type="nucleotide sequence ID" value="NZ_JAGSOG010000252.1"/>
</dbReference>